<evidence type="ECO:0000313" key="2">
    <source>
        <dbReference type="EMBL" id="KAK4007076.1"/>
    </source>
</evidence>
<protein>
    <submittedName>
        <fullName evidence="2">Uncharacterized protein</fullName>
    </submittedName>
</protein>
<feature type="transmembrane region" description="Helical" evidence="1">
    <location>
        <begin position="68"/>
        <end position="89"/>
    </location>
</feature>
<accession>A0ABQ9Z2J9</accession>
<evidence type="ECO:0000256" key="1">
    <source>
        <dbReference type="SAM" id="Phobius"/>
    </source>
</evidence>
<keyword evidence="1" id="KW-0472">Membrane</keyword>
<name>A0ABQ9Z2J9_9CRUS</name>
<keyword evidence="1" id="KW-1133">Transmembrane helix</keyword>
<dbReference type="Proteomes" id="UP001234178">
    <property type="component" value="Unassembled WGS sequence"/>
</dbReference>
<gene>
    <name evidence="2" type="ORF">OUZ56_012232</name>
</gene>
<keyword evidence="3" id="KW-1185">Reference proteome</keyword>
<dbReference type="EMBL" id="JAOYFB010000002">
    <property type="protein sequence ID" value="KAK4007076.1"/>
    <property type="molecule type" value="Genomic_DNA"/>
</dbReference>
<evidence type="ECO:0000313" key="3">
    <source>
        <dbReference type="Proteomes" id="UP001234178"/>
    </source>
</evidence>
<proteinExistence type="predicted"/>
<organism evidence="2 3">
    <name type="scientific">Daphnia magna</name>
    <dbReference type="NCBI Taxonomy" id="35525"/>
    <lineage>
        <taxon>Eukaryota</taxon>
        <taxon>Metazoa</taxon>
        <taxon>Ecdysozoa</taxon>
        <taxon>Arthropoda</taxon>
        <taxon>Crustacea</taxon>
        <taxon>Branchiopoda</taxon>
        <taxon>Diplostraca</taxon>
        <taxon>Cladocera</taxon>
        <taxon>Anomopoda</taxon>
        <taxon>Daphniidae</taxon>
        <taxon>Daphnia</taxon>
    </lineage>
</organism>
<keyword evidence="1" id="KW-0812">Transmembrane</keyword>
<comment type="caution">
    <text evidence="2">The sequence shown here is derived from an EMBL/GenBank/DDBJ whole genome shotgun (WGS) entry which is preliminary data.</text>
</comment>
<reference evidence="2 3" key="1">
    <citation type="journal article" date="2023" name="Nucleic Acids Res.">
        <title>The hologenome of Daphnia magna reveals possible DNA methylation and microbiome-mediated evolution of the host genome.</title>
        <authorList>
            <person name="Chaturvedi A."/>
            <person name="Li X."/>
            <person name="Dhandapani V."/>
            <person name="Marshall H."/>
            <person name="Kissane S."/>
            <person name="Cuenca-Cambronero M."/>
            <person name="Asole G."/>
            <person name="Calvet F."/>
            <person name="Ruiz-Romero M."/>
            <person name="Marangio P."/>
            <person name="Guigo R."/>
            <person name="Rago D."/>
            <person name="Mirbahai L."/>
            <person name="Eastwood N."/>
            <person name="Colbourne J.K."/>
            <person name="Zhou J."/>
            <person name="Mallon E."/>
            <person name="Orsini L."/>
        </authorList>
    </citation>
    <scope>NUCLEOTIDE SEQUENCE [LARGE SCALE GENOMIC DNA]</scope>
    <source>
        <strain evidence="2">LRV0_1</strain>
    </source>
</reference>
<sequence length="102" mass="11727">MVFPEDEFTFNTMKSPNVEQLHFNCNHDPQVLLSRDSIYDRGKEWTHSPMMTAGSTMSLDAIEEAGKIMAAIAYVCNIISILLYAYYCMTMKCFNDLRHATF</sequence>